<feature type="chain" id="PRO_5039013848" description="DUF4097 domain-containing protein" evidence="1">
    <location>
        <begin position="24"/>
        <end position="226"/>
    </location>
</feature>
<sequence>MKATYRRLLGGVLLAVTGALALAGCQSISVGGETLNDGEPINEQVSKVQLDVPAGTVKIRVEDNAPLSLRREVRFHDQRPGKTHRVEGSTLVLAGCGDECSVNYDVVLPKPLEVTGKASAGDVELTRVGAVDVRASAGRVAALDVTGPVKVDAAAGDVNVRLARPDNVTVRASAGNVEVTVPKARYNTKLDASAGKTYNDTVLDPAAPTTIDLKSSAGDLSVRTAA</sequence>
<reference evidence="3 4" key="1">
    <citation type="submission" date="2019-02" db="EMBL/GenBank/DDBJ databases">
        <title>Draft genome sequence of Amycolatopsis sp. 8-3EHSu isolated from roots of Suaeda maritima.</title>
        <authorList>
            <person name="Duangmal K."/>
            <person name="Chantavorakit T."/>
        </authorList>
    </citation>
    <scope>NUCLEOTIDE SEQUENCE [LARGE SCALE GENOMIC DNA]</scope>
    <source>
        <strain evidence="3 4">8-3EHSu</strain>
    </source>
</reference>
<keyword evidence="1" id="KW-0732">Signal</keyword>
<evidence type="ECO:0000256" key="1">
    <source>
        <dbReference type="SAM" id="SignalP"/>
    </source>
</evidence>
<dbReference type="InterPro" id="IPR025164">
    <property type="entry name" value="Toastrack_DUF4097"/>
</dbReference>
<protein>
    <recommendedName>
        <fullName evidence="2">DUF4097 domain-containing protein</fullName>
    </recommendedName>
</protein>
<accession>A0A4Q7JBI1</accession>
<dbReference type="PROSITE" id="PS51257">
    <property type="entry name" value="PROKAR_LIPOPROTEIN"/>
    <property type="match status" value="1"/>
</dbReference>
<evidence type="ECO:0000313" key="4">
    <source>
        <dbReference type="Proteomes" id="UP000292003"/>
    </source>
</evidence>
<dbReference type="Proteomes" id="UP000292003">
    <property type="component" value="Unassembled WGS sequence"/>
</dbReference>
<evidence type="ECO:0000313" key="3">
    <source>
        <dbReference type="EMBL" id="RZQ65181.1"/>
    </source>
</evidence>
<dbReference type="RefSeq" id="WP_130473967.1">
    <property type="nucleotide sequence ID" value="NZ_SFCC01000002.1"/>
</dbReference>
<gene>
    <name evidence="3" type="ORF">EWH70_04635</name>
</gene>
<proteinExistence type="predicted"/>
<feature type="domain" description="DUF4097" evidence="2">
    <location>
        <begin position="119"/>
        <end position="222"/>
    </location>
</feature>
<dbReference type="Pfam" id="PF13349">
    <property type="entry name" value="DUF4097"/>
    <property type="match status" value="1"/>
</dbReference>
<feature type="signal peptide" evidence="1">
    <location>
        <begin position="1"/>
        <end position="23"/>
    </location>
</feature>
<name>A0A4Q7JBI1_9PSEU</name>
<evidence type="ECO:0000259" key="2">
    <source>
        <dbReference type="Pfam" id="PF13349"/>
    </source>
</evidence>
<dbReference type="OrthoDB" id="4331847at2"/>
<dbReference type="AlphaFoldDB" id="A0A4Q7JBI1"/>
<organism evidence="3 4">
    <name type="scientific">Amycolatopsis suaedae</name>
    <dbReference type="NCBI Taxonomy" id="2510978"/>
    <lineage>
        <taxon>Bacteria</taxon>
        <taxon>Bacillati</taxon>
        <taxon>Actinomycetota</taxon>
        <taxon>Actinomycetes</taxon>
        <taxon>Pseudonocardiales</taxon>
        <taxon>Pseudonocardiaceae</taxon>
        <taxon>Amycolatopsis</taxon>
    </lineage>
</organism>
<comment type="caution">
    <text evidence="3">The sequence shown here is derived from an EMBL/GenBank/DDBJ whole genome shotgun (WGS) entry which is preliminary data.</text>
</comment>
<dbReference type="EMBL" id="SFCC01000002">
    <property type="protein sequence ID" value="RZQ65181.1"/>
    <property type="molecule type" value="Genomic_DNA"/>
</dbReference>
<keyword evidence="4" id="KW-1185">Reference proteome</keyword>